<keyword evidence="4" id="KW-1185">Reference proteome</keyword>
<evidence type="ECO:0000313" key="4">
    <source>
        <dbReference type="Proteomes" id="UP000026915"/>
    </source>
</evidence>
<dbReference type="Proteomes" id="UP000026915">
    <property type="component" value="Chromosome 6"/>
</dbReference>
<dbReference type="eggNOG" id="ENOG502SREX">
    <property type="taxonomic scope" value="Eukaryota"/>
</dbReference>
<dbReference type="Pfam" id="PF05641">
    <property type="entry name" value="Agenet"/>
    <property type="match status" value="1"/>
</dbReference>
<dbReference type="InterPro" id="IPR014002">
    <property type="entry name" value="Agenet_dom_plant"/>
</dbReference>
<feature type="domain" description="Agenet" evidence="2">
    <location>
        <begin position="1"/>
        <end position="69"/>
    </location>
</feature>
<gene>
    <name evidence="3" type="ORF">TCM_029700</name>
</gene>
<dbReference type="SMART" id="SM00743">
    <property type="entry name" value="Agenet"/>
    <property type="match status" value="2"/>
</dbReference>
<reference evidence="3 4" key="1">
    <citation type="journal article" date="2013" name="Genome Biol.">
        <title>The genome sequence of the most widely cultivated cacao type and its use to identify candidate genes regulating pod color.</title>
        <authorList>
            <person name="Motamayor J.C."/>
            <person name="Mockaitis K."/>
            <person name="Schmutz J."/>
            <person name="Haiminen N."/>
            <person name="Iii D.L."/>
            <person name="Cornejo O."/>
            <person name="Findley S.D."/>
            <person name="Zheng P."/>
            <person name="Utro F."/>
            <person name="Royaert S."/>
            <person name="Saski C."/>
            <person name="Jenkins J."/>
            <person name="Podicheti R."/>
            <person name="Zhao M."/>
            <person name="Scheffler B.E."/>
            <person name="Stack J.C."/>
            <person name="Feltus F.A."/>
            <person name="Mustiga G.M."/>
            <person name="Amores F."/>
            <person name="Phillips W."/>
            <person name="Marelli J.P."/>
            <person name="May G.D."/>
            <person name="Shapiro H."/>
            <person name="Ma J."/>
            <person name="Bustamante C.D."/>
            <person name="Schnell R.J."/>
            <person name="Main D."/>
            <person name="Gilbert D."/>
            <person name="Parida L."/>
            <person name="Kuhn D.N."/>
        </authorList>
    </citation>
    <scope>NUCLEOTIDE SEQUENCE [LARGE SCALE GENOMIC DNA]</scope>
    <source>
        <strain evidence="4">cv. Matina 1-6</strain>
    </source>
</reference>
<dbReference type="Gramene" id="EOY28005">
    <property type="protein sequence ID" value="EOY28005"/>
    <property type="gene ID" value="TCM_029700"/>
</dbReference>
<protein>
    <submittedName>
        <fullName evidence="3">RNA binding protein, putative</fullName>
    </submittedName>
</protein>
<dbReference type="InterPro" id="IPR008395">
    <property type="entry name" value="Agenet-like_dom"/>
</dbReference>
<dbReference type="CDD" id="cd20405">
    <property type="entry name" value="Tudor_Agenet_AtDUF_rpt1_3"/>
    <property type="match status" value="1"/>
</dbReference>
<dbReference type="HOGENOM" id="CLU_127445_0_0_1"/>
<dbReference type="STRING" id="3641.A0A061GDN1"/>
<evidence type="ECO:0000259" key="2">
    <source>
        <dbReference type="SMART" id="SM00743"/>
    </source>
</evidence>
<dbReference type="PANTHER" id="PTHR31917:SF65">
    <property type="entry name" value="BINDING PROTEIN, PUTATIVE-RELATED"/>
    <property type="match status" value="1"/>
</dbReference>
<feature type="domain" description="Agenet" evidence="2">
    <location>
        <begin position="70"/>
        <end position="125"/>
    </location>
</feature>
<organism evidence="3 4">
    <name type="scientific">Theobroma cacao</name>
    <name type="common">Cacao</name>
    <name type="synonym">Cocoa</name>
    <dbReference type="NCBI Taxonomy" id="3641"/>
    <lineage>
        <taxon>Eukaryota</taxon>
        <taxon>Viridiplantae</taxon>
        <taxon>Streptophyta</taxon>
        <taxon>Embryophyta</taxon>
        <taxon>Tracheophyta</taxon>
        <taxon>Spermatophyta</taxon>
        <taxon>Magnoliopsida</taxon>
        <taxon>eudicotyledons</taxon>
        <taxon>Gunneridae</taxon>
        <taxon>Pentapetalae</taxon>
        <taxon>rosids</taxon>
        <taxon>malvids</taxon>
        <taxon>Malvales</taxon>
        <taxon>Malvaceae</taxon>
        <taxon>Byttnerioideae</taxon>
        <taxon>Theobroma</taxon>
    </lineage>
</organism>
<sequence length="170" mass="18986">MDFKYDDPIEICKKEEGFSGIYYKAKYLAAMGSNKYLVRYDTWLTEDGYSPIVEAVDADEIRPLPPKSAHNIVVSDKVDAYVNLAWRVGTVIRKVDSNYHVKLDCDGKEAHCAFYNVRLHHEWRDGSWFDPESGSQSSQASTSAQGGQPATEGSIADTGDQGRQPKNEGD</sequence>
<dbReference type="InParanoid" id="A0A061GDN1"/>
<feature type="compositionally biased region" description="Low complexity" evidence="1">
    <location>
        <begin position="133"/>
        <end position="150"/>
    </location>
</feature>
<evidence type="ECO:0000256" key="1">
    <source>
        <dbReference type="SAM" id="MobiDB-lite"/>
    </source>
</evidence>
<feature type="region of interest" description="Disordered" evidence="1">
    <location>
        <begin position="128"/>
        <end position="170"/>
    </location>
</feature>
<dbReference type="EMBL" id="CM001884">
    <property type="protein sequence ID" value="EOY28005.1"/>
    <property type="molecule type" value="Genomic_DNA"/>
</dbReference>
<dbReference type="AlphaFoldDB" id="A0A061GDN1"/>
<dbReference type="OMA" id="CNENEVH"/>
<proteinExistence type="predicted"/>
<dbReference type="PANTHER" id="PTHR31917">
    <property type="entry name" value="AGENET DOMAIN-CONTAINING PROTEIN-RELATED"/>
    <property type="match status" value="1"/>
</dbReference>
<name>A0A061GDN1_THECC</name>
<evidence type="ECO:0000313" key="3">
    <source>
        <dbReference type="EMBL" id="EOY28005.1"/>
    </source>
</evidence>
<accession>A0A061GDN1</accession>